<gene>
    <name evidence="10" type="ORF">B0A48_00697</name>
</gene>
<comment type="subcellular location">
    <subcellularLocation>
        <location evidence="5">Cytoplasm</location>
        <location evidence="5">Cytoskeleton</location>
        <location evidence="5">Microtubule organizing center</location>
    </subcellularLocation>
</comment>
<dbReference type="OrthoDB" id="66546at2759"/>
<evidence type="ECO:0000259" key="7">
    <source>
        <dbReference type="Pfam" id="PF04130"/>
    </source>
</evidence>
<dbReference type="EMBL" id="NAJO01000001">
    <property type="protein sequence ID" value="OQO15314.1"/>
    <property type="molecule type" value="Genomic_DNA"/>
</dbReference>
<dbReference type="GO" id="GO:0000922">
    <property type="term" value="C:spindle pole"/>
    <property type="evidence" value="ECO:0007669"/>
    <property type="project" value="InterPro"/>
</dbReference>
<dbReference type="GO" id="GO:0051225">
    <property type="term" value="P:spindle assembly"/>
    <property type="evidence" value="ECO:0007669"/>
    <property type="project" value="TreeGrafter"/>
</dbReference>
<keyword evidence="2 5" id="KW-0963">Cytoplasm</keyword>
<evidence type="ECO:0000259" key="9">
    <source>
        <dbReference type="Pfam" id="PF17681"/>
    </source>
</evidence>
<dbReference type="GO" id="GO:0000278">
    <property type="term" value="P:mitotic cell cycle"/>
    <property type="evidence" value="ECO:0007669"/>
    <property type="project" value="TreeGrafter"/>
</dbReference>
<dbReference type="InterPro" id="IPR007259">
    <property type="entry name" value="GCP"/>
</dbReference>
<accession>A0A1V8TVH8</accession>
<dbReference type="PANTHER" id="PTHR19302:SF33">
    <property type="entry name" value="GAMMA-TUBULIN COMPLEX COMPONENT 5"/>
    <property type="match status" value="1"/>
</dbReference>
<evidence type="ECO:0000256" key="3">
    <source>
        <dbReference type="ARBA" id="ARBA00022701"/>
    </source>
</evidence>
<dbReference type="Pfam" id="PF04130">
    <property type="entry name" value="GCP_C_terminal"/>
    <property type="match status" value="1"/>
</dbReference>
<protein>
    <recommendedName>
        <fullName evidence="5">Spindle pole body component</fullName>
    </recommendedName>
</protein>
<dbReference type="CDD" id="cd22572">
    <property type="entry name" value="GCP5_NTD"/>
    <property type="match status" value="1"/>
</dbReference>
<evidence type="ECO:0000313" key="10">
    <source>
        <dbReference type="EMBL" id="OQO15314.1"/>
    </source>
</evidence>
<dbReference type="GO" id="GO:0031122">
    <property type="term" value="P:cytoplasmic microtubule organization"/>
    <property type="evidence" value="ECO:0007669"/>
    <property type="project" value="TreeGrafter"/>
</dbReference>
<evidence type="ECO:0000256" key="1">
    <source>
        <dbReference type="ARBA" id="ARBA00010337"/>
    </source>
</evidence>
<comment type="caution">
    <text evidence="10">The sequence shown here is derived from an EMBL/GenBank/DDBJ whole genome shotgun (WGS) entry which is preliminary data.</text>
</comment>
<evidence type="ECO:0000313" key="11">
    <source>
        <dbReference type="Proteomes" id="UP000192596"/>
    </source>
</evidence>
<dbReference type="AlphaFoldDB" id="A0A1V8TVH8"/>
<keyword evidence="3 5" id="KW-0493">Microtubule</keyword>
<dbReference type="InParanoid" id="A0A1V8TVH8"/>
<dbReference type="GO" id="GO:0000930">
    <property type="term" value="C:gamma-tubulin complex"/>
    <property type="evidence" value="ECO:0007669"/>
    <property type="project" value="TreeGrafter"/>
</dbReference>
<keyword evidence="4 5" id="KW-0206">Cytoskeleton</keyword>
<dbReference type="STRING" id="1507870.A0A1V8TVH8"/>
<name>A0A1V8TVH8_9PEZI</name>
<dbReference type="InterPro" id="IPR041470">
    <property type="entry name" value="GCP_N"/>
</dbReference>
<dbReference type="InterPro" id="IPR032797">
    <property type="entry name" value="Mod21_N"/>
</dbReference>
<comment type="similarity">
    <text evidence="1 5">Belongs to the TUBGCP family.</text>
</comment>
<dbReference type="Proteomes" id="UP000192596">
    <property type="component" value="Unassembled WGS sequence"/>
</dbReference>
<feature type="domain" description="Gamma tubulin complex component protein N-terminal" evidence="9">
    <location>
        <begin position="234"/>
        <end position="473"/>
    </location>
</feature>
<dbReference type="PANTHER" id="PTHR19302">
    <property type="entry name" value="GAMMA TUBULIN COMPLEX PROTEIN"/>
    <property type="match status" value="1"/>
</dbReference>
<dbReference type="GO" id="GO:0005816">
    <property type="term" value="C:spindle pole body"/>
    <property type="evidence" value="ECO:0007669"/>
    <property type="project" value="UniProtKB-ARBA"/>
</dbReference>
<dbReference type="GO" id="GO:0007020">
    <property type="term" value="P:microtubule nucleation"/>
    <property type="evidence" value="ECO:0007669"/>
    <property type="project" value="InterPro"/>
</dbReference>
<proteinExistence type="inferred from homology"/>
<evidence type="ECO:0000256" key="5">
    <source>
        <dbReference type="RuleBase" id="RU363050"/>
    </source>
</evidence>
<dbReference type="InterPro" id="IPR042241">
    <property type="entry name" value="GCP_C_sf"/>
</dbReference>
<feature type="region of interest" description="Disordered" evidence="6">
    <location>
        <begin position="167"/>
        <end position="186"/>
    </location>
</feature>
<organism evidence="10 11">
    <name type="scientific">Cryoendolithus antarcticus</name>
    <dbReference type="NCBI Taxonomy" id="1507870"/>
    <lineage>
        <taxon>Eukaryota</taxon>
        <taxon>Fungi</taxon>
        <taxon>Dikarya</taxon>
        <taxon>Ascomycota</taxon>
        <taxon>Pezizomycotina</taxon>
        <taxon>Dothideomycetes</taxon>
        <taxon>Dothideomycetidae</taxon>
        <taxon>Cladosporiales</taxon>
        <taxon>Cladosporiaceae</taxon>
        <taxon>Cryoendolithus</taxon>
    </lineage>
</organism>
<evidence type="ECO:0000256" key="2">
    <source>
        <dbReference type="ARBA" id="ARBA00022490"/>
    </source>
</evidence>
<sequence>MKCSAGITEKDAAIGMAHAGQLNDLAEGLIGSITAVGKKDANFAQLRSIAVKGLREHSHARTNQFDVKAKLDGLVEKFAVLDRDDLSESLQDRLNELPARDGFLPEVLSLLMLLSDRPVFHTNVNALDNPNEQETETKALTWAELIADDPPTNTGLWDDVARGYYSSGDEAGSDDDSARTASTSATSINESSVHDLARQYVVQPSAEDQAALQVLHTARGSSDASKQQIIPEFSVVRQSLQMLRGLDTDLFAFDHMGKVTAQRQQRTSTATITTTEDVTQTSALHPCALSQLVTRGALNTRGSFALLDVLYDLACAAQLEGNEEGLEVFSRVLLDTVRTYLRPMATWLRTGTAEDKNESFFVEESKAPCEPAEIWHSKYRLRHDEHGQLVAPKFLHNKLAEIFAMGKATMFLKQLSNDDLIQNSTTRDDAEDCDVMLMSSRMLNSSFTPYSHFFDEELAAWISNTGEDCAPRLKLALLHDHGVLGTLTTLSHIYSSADAVHTGSFAEALYERIERRLGTWRDAFLITELARNTIGNGSSVIHKESLTAVVDGSPNGCNGVVAALESLSLQYYFTWPVQNITRERTSAIHARALTLLLQTLYAQRYLRKPFTTLRLLSSQAQGPASESALKLGQALMAFCDVLHTYITTTGNVLTAEAHAEMVRATGVDDMVEVYATYIARVERALLLGANVKPVRDAIVSNFALCERFVSLWDEVSRIRDHTEADGHFPRLQEIDDFRREYKASLSFATAGVRSLSRVGGEAAMLEMLADRLEWLAD</sequence>
<dbReference type="InterPro" id="IPR059169">
    <property type="entry name" value="GCP5_N_ext"/>
</dbReference>
<dbReference type="Pfam" id="PF14609">
    <property type="entry name" value="GCP5-Mod21_N"/>
    <property type="match status" value="1"/>
</dbReference>
<evidence type="ECO:0000256" key="4">
    <source>
        <dbReference type="ARBA" id="ARBA00023212"/>
    </source>
</evidence>
<dbReference type="GO" id="GO:0043015">
    <property type="term" value="F:gamma-tubulin binding"/>
    <property type="evidence" value="ECO:0007669"/>
    <property type="project" value="InterPro"/>
</dbReference>
<dbReference type="GO" id="GO:0005874">
    <property type="term" value="C:microtubule"/>
    <property type="evidence" value="ECO:0007669"/>
    <property type="project" value="UniProtKB-KW"/>
</dbReference>
<reference evidence="11" key="1">
    <citation type="submission" date="2017-03" db="EMBL/GenBank/DDBJ databases">
        <title>Genomes of endolithic fungi from Antarctica.</title>
        <authorList>
            <person name="Coleine C."/>
            <person name="Masonjones S."/>
            <person name="Stajich J.E."/>
        </authorList>
    </citation>
    <scope>NUCLEOTIDE SEQUENCE [LARGE SCALE GENOMIC DNA]</scope>
    <source>
        <strain evidence="11">CCFEE 5527</strain>
    </source>
</reference>
<dbReference type="GO" id="GO:0051321">
    <property type="term" value="P:meiotic cell cycle"/>
    <property type="evidence" value="ECO:0007669"/>
    <property type="project" value="TreeGrafter"/>
</dbReference>
<dbReference type="Pfam" id="PF17681">
    <property type="entry name" value="GCP_N_terminal"/>
    <property type="match status" value="1"/>
</dbReference>
<dbReference type="GO" id="GO:0051011">
    <property type="term" value="F:microtubule minus-end binding"/>
    <property type="evidence" value="ECO:0007669"/>
    <property type="project" value="TreeGrafter"/>
</dbReference>
<evidence type="ECO:0000256" key="6">
    <source>
        <dbReference type="SAM" id="MobiDB-lite"/>
    </source>
</evidence>
<dbReference type="Gene3D" id="1.20.120.1900">
    <property type="entry name" value="Gamma-tubulin complex, C-terminal domain"/>
    <property type="match status" value="1"/>
</dbReference>
<keyword evidence="11" id="KW-1185">Reference proteome</keyword>
<feature type="domain" description="Gamma-Tubulin ring complex non-core subunit mod21 N-terminal" evidence="8">
    <location>
        <begin position="80"/>
        <end position="157"/>
    </location>
</feature>
<evidence type="ECO:0000259" key="8">
    <source>
        <dbReference type="Pfam" id="PF14609"/>
    </source>
</evidence>
<dbReference type="InterPro" id="IPR040457">
    <property type="entry name" value="GCP_C"/>
</dbReference>
<feature type="domain" description="Gamma tubulin complex component C-terminal" evidence="7">
    <location>
        <begin position="561"/>
        <end position="772"/>
    </location>
</feature>